<dbReference type="InterPro" id="IPR012337">
    <property type="entry name" value="RNaseH-like_sf"/>
</dbReference>
<proteinExistence type="predicted"/>
<protein>
    <submittedName>
        <fullName evidence="2">Putative ribonuclease H-like domain-containing protein</fullName>
    </submittedName>
</protein>
<accession>A0A2P6RSW7</accession>
<dbReference type="InterPro" id="IPR002156">
    <property type="entry name" value="RNaseH_domain"/>
</dbReference>
<dbReference type="GO" id="GO:0003676">
    <property type="term" value="F:nucleic acid binding"/>
    <property type="evidence" value="ECO:0007669"/>
    <property type="project" value="InterPro"/>
</dbReference>
<dbReference type="Gene3D" id="3.30.420.10">
    <property type="entry name" value="Ribonuclease H-like superfamily/Ribonuclease H"/>
    <property type="match status" value="1"/>
</dbReference>
<dbReference type="InterPro" id="IPR053151">
    <property type="entry name" value="RNase_H-like"/>
</dbReference>
<comment type="caution">
    <text evidence="2">The sequence shown here is derived from an EMBL/GenBank/DDBJ whole genome shotgun (WGS) entry which is preliminary data.</text>
</comment>
<dbReference type="InterPro" id="IPR044730">
    <property type="entry name" value="RNase_H-like_dom_plant"/>
</dbReference>
<dbReference type="AlphaFoldDB" id="A0A2P6RSW7"/>
<dbReference type="GO" id="GO:0004523">
    <property type="term" value="F:RNA-DNA hybrid ribonuclease activity"/>
    <property type="evidence" value="ECO:0007669"/>
    <property type="project" value="InterPro"/>
</dbReference>
<dbReference type="Pfam" id="PF13456">
    <property type="entry name" value="RVT_3"/>
    <property type="match status" value="1"/>
</dbReference>
<dbReference type="InterPro" id="IPR036397">
    <property type="entry name" value="RNaseH_sf"/>
</dbReference>
<evidence type="ECO:0000313" key="2">
    <source>
        <dbReference type="EMBL" id="PRQ49528.1"/>
    </source>
</evidence>
<name>A0A2P6RSW7_ROSCH</name>
<dbReference type="CDD" id="cd06222">
    <property type="entry name" value="RNase_H_like"/>
    <property type="match status" value="1"/>
</dbReference>
<keyword evidence="3" id="KW-1185">Reference proteome</keyword>
<feature type="domain" description="RNase H type-1" evidence="1">
    <location>
        <begin position="39"/>
        <end position="160"/>
    </location>
</feature>
<dbReference type="PANTHER" id="PTHR47723">
    <property type="entry name" value="OS05G0353850 PROTEIN"/>
    <property type="match status" value="1"/>
</dbReference>
<sequence>MAWREVYLQATCSSATTKWARAKPSKVWATPEEGSLKLNVDGAFLASIQYGGTRGVLRNSQGQFLAGFSFRVDFVTYPLHVELLTLKNGLELLQAMQITHAPVESDCLIVVQAIASITPNLSPLSALITDIQGLLAGSEDLKLLYVPRQANTLAHRLANFNFDSNVHLDWFVNAPEFTLDALMYDFSRIK</sequence>
<evidence type="ECO:0000313" key="3">
    <source>
        <dbReference type="Proteomes" id="UP000238479"/>
    </source>
</evidence>
<dbReference type="EMBL" id="PDCK01000040">
    <property type="protein sequence ID" value="PRQ49528.1"/>
    <property type="molecule type" value="Genomic_DNA"/>
</dbReference>
<evidence type="ECO:0000259" key="1">
    <source>
        <dbReference type="Pfam" id="PF13456"/>
    </source>
</evidence>
<dbReference type="OMA" id="LANNIGC"/>
<dbReference type="Gramene" id="PRQ49528">
    <property type="protein sequence ID" value="PRQ49528"/>
    <property type="gene ID" value="RchiOBHm_Chr2g0122921"/>
</dbReference>
<organism evidence="2 3">
    <name type="scientific">Rosa chinensis</name>
    <name type="common">China rose</name>
    <dbReference type="NCBI Taxonomy" id="74649"/>
    <lineage>
        <taxon>Eukaryota</taxon>
        <taxon>Viridiplantae</taxon>
        <taxon>Streptophyta</taxon>
        <taxon>Embryophyta</taxon>
        <taxon>Tracheophyta</taxon>
        <taxon>Spermatophyta</taxon>
        <taxon>Magnoliopsida</taxon>
        <taxon>eudicotyledons</taxon>
        <taxon>Gunneridae</taxon>
        <taxon>Pentapetalae</taxon>
        <taxon>rosids</taxon>
        <taxon>fabids</taxon>
        <taxon>Rosales</taxon>
        <taxon>Rosaceae</taxon>
        <taxon>Rosoideae</taxon>
        <taxon>Rosoideae incertae sedis</taxon>
        <taxon>Rosa</taxon>
    </lineage>
</organism>
<gene>
    <name evidence="2" type="ORF">RchiOBHm_Chr2g0122921</name>
</gene>
<reference evidence="2 3" key="1">
    <citation type="journal article" date="2018" name="Nat. Genet.">
        <title>The Rosa genome provides new insights in the design of modern roses.</title>
        <authorList>
            <person name="Bendahmane M."/>
        </authorList>
    </citation>
    <scope>NUCLEOTIDE SEQUENCE [LARGE SCALE GENOMIC DNA]</scope>
    <source>
        <strain evidence="3">cv. Old Blush</strain>
    </source>
</reference>
<dbReference type="Proteomes" id="UP000238479">
    <property type="component" value="Chromosome 2"/>
</dbReference>
<dbReference type="SUPFAM" id="SSF53098">
    <property type="entry name" value="Ribonuclease H-like"/>
    <property type="match status" value="1"/>
</dbReference>
<dbReference type="PANTHER" id="PTHR47723:SF19">
    <property type="entry name" value="POLYNUCLEOTIDYL TRANSFERASE, RIBONUCLEASE H-LIKE SUPERFAMILY PROTEIN"/>
    <property type="match status" value="1"/>
</dbReference>